<accession>A0A9P4XYE1</accession>
<keyword evidence="3" id="KW-1185">Reference proteome</keyword>
<dbReference type="OrthoDB" id="5207413at2759"/>
<sequence>MPWDGTWQFPMGFEPFLEPDPYLRPSSAASPKPSPEHSSRRPRTPEQQRRPIVESPPQGDDPARRHELEALGHAMMTVDNGFENQWWNQGERKHLTAVTPPPATRQQMEEQMALGWVGALLPAAGPGDDSNKRFTYPTPETTSV</sequence>
<gene>
    <name evidence="2" type="ORF">M406DRAFT_356926</name>
</gene>
<proteinExistence type="predicted"/>
<evidence type="ECO:0000256" key="1">
    <source>
        <dbReference type="SAM" id="MobiDB-lite"/>
    </source>
</evidence>
<organism evidence="2 3">
    <name type="scientific">Cryphonectria parasitica (strain ATCC 38755 / EP155)</name>
    <dbReference type="NCBI Taxonomy" id="660469"/>
    <lineage>
        <taxon>Eukaryota</taxon>
        <taxon>Fungi</taxon>
        <taxon>Dikarya</taxon>
        <taxon>Ascomycota</taxon>
        <taxon>Pezizomycotina</taxon>
        <taxon>Sordariomycetes</taxon>
        <taxon>Sordariomycetidae</taxon>
        <taxon>Diaporthales</taxon>
        <taxon>Cryphonectriaceae</taxon>
        <taxon>Cryphonectria-Endothia species complex</taxon>
        <taxon>Cryphonectria</taxon>
    </lineage>
</organism>
<protein>
    <submittedName>
        <fullName evidence="2">Uncharacterized protein</fullName>
    </submittedName>
</protein>
<feature type="non-terminal residue" evidence="2">
    <location>
        <position position="144"/>
    </location>
</feature>
<reference evidence="2" key="1">
    <citation type="journal article" date="2020" name="Phytopathology">
        <title>Genome sequence of the chestnut blight fungus Cryphonectria parasitica EP155: A fundamental resource for an archetypical invasive plant pathogen.</title>
        <authorList>
            <person name="Crouch J.A."/>
            <person name="Dawe A."/>
            <person name="Aerts A."/>
            <person name="Barry K."/>
            <person name="Churchill A.C.L."/>
            <person name="Grimwood J."/>
            <person name="Hillman B."/>
            <person name="Milgroom M.G."/>
            <person name="Pangilinan J."/>
            <person name="Smith M."/>
            <person name="Salamov A."/>
            <person name="Schmutz J."/>
            <person name="Yadav J."/>
            <person name="Grigoriev I.V."/>
            <person name="Nuss D."/>
        </authorList>
    </citation>
    <scope>NUCLEOTIDE SEQUENCE</scope>
    <source>
        <strain evidence="2">EP155</strain>
    </source>
</reference>
<name>A0A9P4XYE1_CRYP1</name>
<evidence type="ECO:0000313" key="2">
    <source>
        <dbReference type="EMBL" id="KAF3763062.1"/>
    </source>
</evidence>
<dbReference type="RefSeq" id="XP_040774041.1">
    <property type="nucleotide sequence ID" value="XM_040923556.1"/>
</dbReference>
<dbReference type="Proteomes" id="UP000803844">
    <property type="component" value="Unassembled WGS sequence"/>
</dbReference>
<feature type="region of interest" description="Disordered" evidence="1">
    <location>
        <begin position="1"/>
        <end position="66"/>
    </location>
</feature>
<dbReference type="GeneID" id="63840685"/>
<evidence type="ECO:0000313" key="3">
    <source>
        <dbReference type="Proteomes" id="UP000803844"/>
    </source>
</evidence>
<dbReference type="AlphaFoldDB" id="A0A9P4XYE1"/>
<feature type="region of interest" description="Disordered" evidence="1">
    <location>
        <begin position="122"/>
        <end position="144"/>
    </location>
</feature>
<dbReference type="EMBL" id="MU032349">
    <property type="protein sequence ID" value="KAF3763062.1"/>
    <property type="molecule type" value="Genomic_DNA"/>
</dbReference>
<comment type="caution">
    <text evidence="2">The sequence shown here is derived from an EMBL/GenBank/DDBJ whole genome shotgun (WGS) entry which is preliminary data.</text>
</comment>
<feature type="compositionally biased region" description="Basic and acidic residues" evidence="1">
    <location>
        <begin position="34"/>
        <end position="52"/>
    </location>
</feature>